<name>A0A2I0XGL7_9ASPA</name>
<dbReference type="Proteomes" id="UP000233837">
    <property type="component" value="Unassembled WGS sequence"/>
</dbReference>
<dbReference type="SUPFAM" id="SSF56672">
    <property type="entry name" value="DNA/RNA polymerases"/>
    <property type="match status" value="1"/>
</dbReference>
<feature type="domain" description="Reverse transcriptase" evidence="1">
    <location>
        <begin position="1"/>
        <end position="156"/>
    </location>
</feature>
<keyword evidence="3" id="KW-1185">Reference proteome</keyword>
<dbReference type="AlphaFoldDB" id="A0A2I0XGL7"/>
<reference evidence="2 3" key="1">
    <citation type="journal article" date="2016" name="Sci. Rep.">
        <title>The Dendrobium catenatum Lindl. genome sequence provides insights into polysaccharide synthase, floral development and adaptive evolution.</title>
        <authorList>
            <person name="Zhang G.Q."/>
            <person name="Xu Q."/>
            <person name="Bian C."/>
            <person name="Tsai W.C."/>
            <person name="Yeh C.M."/>
            <person name="Liu K.W."/>
            <person name="Yoshida K."/>
            <person name="Zhang L.S."/>
            <person name="Chang S.B."/>
            <person name="Chen F."/>
            <person name="Shi Y."/>
            <person name="Su Y.Y."/>
            <person name="Zhang Y.Q."/>
            <person name="Chen L.J."/>
            <person name="Yin Y."/>
            <person name="Lin M."/>
            <person name="Huang H."/>
            <person name="Deng H."/>
            <person name="Wang Z.W."/>
            <person name="Zhu S.L."/>
            <person name="Zhao X."/>
            <person name="Deng C."/>
            <person name="Niu S.C."/>
            <person name="Huang J."/>
            <person name="Wang M."/>
            <person name="Liu G.H."/>
            <person name="Yang H.J."/>
            <person name="Xiao X.J."/>
            <person name="Hsiao Y.Y."/>
            <person name="Wu W.L."/>
            <person name="Chen Y.Y."/>
            <person name="Mitsuda N."/>
            <person name="Ohme-Takagi M."/>
            <person name="Luo Y.B."/>
            <person name="Van de Peer Y."/>
            <person name="Liu Z.J."/>
        </authorList>
    </citation>
    <scope>NUCLEOTIDE SEQUENCE [LARGE SCALE GENOMIC DNA]</scope>
    <source>
        <tissue evidence="2">The whole plant</tissue>
    </source>
</reference>
<proteinExistence type="predicted"/>
<dbReference type="STRING" id="906689.A0A2I0XGL7"/>
<dbReference type="Pfam" id="PF00078">
    <property type="entry name" value="RVT_1"/>
    <property type="match status" value="1"/>
</dbReference>
<organism evidence="2 3">
    <name type="scientific">Dendrobium catenatum</name>
    <dbReference type="NCBI Taxonomy" id="906689"/>
    <lineage>
        <taxon>Eukaryota</taxon>
        <taxon>Viridiplantae</taxon>
        <taxon>Streptophyta</taxon>
        <taxon>Embryophyta</taxon>
        <taxon>Tracheophyta</taxon>
        <taxon>Spermatophyta</taxon>
        <taxon>Magnoliopsida</taxon>
        <taxon>Liliopsida</taxon>
        <taxon>Asparagales</taxon>
        <taxon>Orchidaceae</taxon>
        <taxon>Epidendroideae</taxon>
        <taxon>Malaxideae</taxon>
        <taxon>Dendrobiinae</taxon>
        <taxon>Dendrobium</taxon>
    </lineage>
</organism>
<accession>A0A2I0XGL7</accession>
<evidence type="ECO:0000313" key="3">
    <source>
        <dbReference type="Proteomes" id="UP000233837"/>
    </source>
</evidence>
<sequence>MFCAKIDIKKAFDSVSREFLLARMLQKGFPKPFINWIKACISNVNFSVIIEGALEGFFSSSTGLRQGCPLSPFLFCLVMDAFSNLLDERGFKDATLDNCRILSATLKEFANVSGLHINYDKCSVMFSKKTRNRDLLCQALSICNVSYKLVYLGIPISFTRLKVEDFLPSMDQIHKKFTGWKANLLSFAGRLQYLKFTIQNTIAYWIGGSILPKTVFKFFRKTCSKFLFFGDIKNCTWSLEILFFCLNRKGVWVSL</sequence>
<evidence type="ECO:0000313" key="2">
    <source>
        <dbReference type="EMBL" id="PKU87052.1"/>
    </source>
</evidence>
<dbReference type="InterPro" id="IPR000477">
    <property type="entry name" value="RT_dom"/>
</dbReference>
<dbReference type="PANTHER" id="PTHR33116">
    <property type="entry name" value="REVERSE TRANSCRIPTASE ZINC-BINDING DOMAIN-CONTAINING PROTEIN-RELATED-RELATED"/>
    <property type="match status" value="1"/>
</dbReference>
<dbReference type="EMBL" id="KZ501900">
    <property type="protein sequence ID" value="PKU87052.1"/>
    <property type="molecule type" value="Genomic_DNA"/>
</dbReference>
<dbReference type="PANTHER" id="PTHR33116:SF86">
    <property type="entry name" value="REVERSE TRANSCRIPTASE DOMAIN-CONTAINING PROTEIN"/>
    <property type="match status" value="1"/>
</dbReference>
<gene>
    <name evidence="2" type="ORF">MA16_Dca025344</name>
</gene>
<dbReference type="InterPro" id="IPR043502">
    <property type="entry name" value="DNA/RNA_pol_sf"/>
</dbReference>
<evidence type="ECO:0000259" key="1">
    <source>
        <dbReference type="PROSITE" id="PS50878"/>
    </source>
</evidence>
<reference evidence="2 3" key="2">
    <citation type="journal article" date="2017" name="Nature">
        <title>The Apostasia genome and the evolution of orchids.</title>
        <authorList>
            <person name="Zhang G.Q."/>
            <person name="Liu K.W."/>
            <person name="Li Z."/>
            <person name="Lohaus R."/>
            <person name="Hsiao Y.Y."/>
            <person name="Niu S.C."/>
            <person name="Wang J.Y."/>
            <person name="Lin Y.C."/>
            <person name="Xu Q."/>
            <person name="Chen L.J."/>
            <person name="Yoshida K."/>
            <person name="Fujiwara S."/>
            <person name="Wang Z.W."/>
            <person name="Zhang Y.Q."/>
            <person name="Mitsuda N."/>
            <person name="Wang M."/>
            <person name="Liu G.H."/>
            <person name="Pecoraro L."/>
            <person name="Huang H.X."/>
            <person name="Xiao X.J."/>
            <person name="Lin M."/>
            <person name="Wu X.Y."/>
            <person name="Wu W.L."/>
            <person name="Chen Y.Y."/>
            <person name="Chang S.B."/>
            <person name="Sakamoto S."/>
            <person name="Ohme-Takagi M."/>
            <person name="Yagi M."/>
            <person name="Zeng S.J."/>
            <person name="Shen C.Y."/>
            <person name="Yeh C.M."/>
            <person name="Luo Y.B."/>
            <person name="Tsai W.C."/>
            <person name="Van de Peer Y."/>
            <person name="Liu Z.J."/>
        </authorList>
    </citation>
    <scope>NUCLEOTIDE SEQUENCE [LARGE SCALE GENOMIC DNA]</scope>
    <source>
        <tissue evidence="2">The whole plant</tissue>
    </source>
</reference>
<protein>
    <submittedName>
        <fullName evidence="2">5'-3' exoribonuclease 2</fullName>
    </submittedName>
</protein>
<dbReference type="PROSITE" id="PS50878">
    <property type="entry name" value="RT_POL"/>
    <property type="match status" value="1"/>
</dbReference>